<dbReference type="KEGG" id="deo:CAY53_02510"/>
<dbReference type="Proteomes" id="UP000239867">
    <property type="component" value="Chromosome"/>
</dbReference>
<dbReference type="InterPro" id="IPR036390">
    <property type="entry name" value="WH_DNA-bd_sf"/>
</dbReference>
<dbReference type="Pfam" id="PF01638">
    <property type="entry name" value="HxlR"/>
    <property type="match status" value="1"/>
</dbReference>
<dbReference type="InterPro" id="IPR036388">
    <property type="entry name" value="WH-like_DNA-bd_sf"/>
</dbReference>
<protein>
    <submittedName>
        <fullName evidence="5">Transcriptional regulator</fullName>
    </submittedName>
</protein>
<dbReference type="RefSeq" id="WP_017866561.1">
    <property type="nucleotide sequence ID" value="NZ_CP021255.1"/>
</dbReference>
<evidence type="ECO:0000256" key="1">
    <source>
        <dbReference type="ARBA" id="ARBA00023015"/>
    </source>
</evidence>
<name>A0A2L1GLG7_9BACT</name>
<sequence>MSETQENGLGCPSKCPCNDFCPLQNALSLIGGKWKIPILCALSQDGKVRYNALRGKVQGITNTMLASSLKALERDGLIRRRQYMEMPLRVEYTIEEKGRQLIPILFQLARWGLQNPSRARSDTTPDE</sequence>
<dbReference type="SUPFAM" id="SSF46785">
    <property type="entry name" value="Winged helix' DNA-binding domain"/>
    <property type="match status" value="1"/>
</dbReference>
<evidence type="ECO:0000313" key="6">
    <source>
        <dbReference type="Proteomes" id="UP000239867"/>
    </source>
</evidence>
<gene>
    <name evidence="5" type="ORF">CAY53_02510</name>
</gene>
<keyword evidence="3" id="KW-0804">Transcription</keyword>
<proteinExistence type="predicted"/>
<dbReference type="Gene3D" id="1.10.10.10">
    <property type="entry name" value="Winged helix-like DNA-binding domain superfamily/Winged helix DNA-binding domain"/>
    <property type="match status" value="1"/>
</dbReference>
<evidence type="ECO:0000256" key="3">
    <source>
        <dbReference type="ARBA" id="ARBA00023163"/>
    </source>
</evidence>
<dbReference type="EMBL" id="CP021255">
    <property type="protein sequence ID" value="AVD70486.1"/>
    <property type="molecule type" value="Genomic_DNA"/>
</dbReference>
<evidence type="ECO:0000313" key="5">
    <source>
        <dbReference type="EMBL" id="AVD70486.1"/>
    </source>
</evidence>
<accession>A0A2L1GLG7</accession>
<dbReference type="PANTHER" id="PTHR33204">
    <property type="entry name" value="TRANSCRIPTIONAL REGULATOR, MARR FAMILY"/>
    <property type="match status" value="1"/>
</dbReference>
<dbReference type="InterPro" id="IPR002577">
    <property type="entry name" value="HTH_HxlR"/>
</dbReference>
<dbReference type="OrthoDB" id="9800350at2"/>
<keyword evidence="6" id="KW-1185">Reference proteome</keyword>
<organism evidence="5 6">
    <name type="scientific">Desulfobulbus oralis</name>
    <dbReference type="NCBI Taxonomy" id="1986146"/>
    <lineage>
        <taxon>Bacteria</taxon>
        <taxon>Pseudomonadati</taxon>
        <taxon>Thermodesulfobacteriota</taxon>
        <taxon>Desulfobulbia</taxon>
        <taxon>Desulfobulbales</taxon>
        <taxon>Desulfobulbaceae</taxon>
        <taxon>Desulfobulbus</taxon>
    </lineage>
</organism>
<reference evidence="5 6" key="1">
    <citation type="journal article" date="2018" name="MBio">
        <title>Insights into the evolution of host association through the isolation and characterization of a novel human periodontal pathobiont, Desulfobulbus oralis.</title>
        <authorList>
            <person name="Cross K.L."/>
            <person name="Chirania P."/>
            <person name="Xiong W."/>
            <person name="Beall C.J."/>
            <person name="Elkins J.G."/>
            <person name="Giannone R.J."/>
            <person name="Griffen A.L."/>
            <person name="Guss A.M."/>
            <person name="Hettich R.L."/>
            <person name="Joshi S.S."/>
            <person name="Mokrzan E.M."/>
            <person name="Martin R.K."/>
            <person name="Zhulin I.B."/>
            <person name="Leys E.J."/>
            <person name="Podar M."/>
        </authorList>
    </citation>
    <scope>NUCLEOTIDE SEQUENCE [LARGE SCALE GENOMIC DNA]</scope>
    <source>
        <strain evidence="5 6">ORNL</strain>
    </source>
</reference>
<dbReference type="PROSITE" id="PS51118">
    <property type="entry name" value="HTH_HXLR"/>
    <property type="match status" value="1"/>
</dbReference>
<dbReference type="AlphaFoldDB" id="A0A2L1GLG7"/>
<dbReference type="GO" id="GO:0003677">
    <property type="term" value="F:DNA binding"/>
    <property type="evidence" value="ECO:0007669"/>
    <property type="project" value="UniProtKB-KW"/>
</dbReference>
<evidence type="ECO:0000259" key="4">
    <source>
        <dbReference type="PROSITE" id="PS51118"/>
    </source>
</evidence>
<keyword evidence="1" id="KW-0805">Transcription regulation</keyword>
<evidence type="ECO:0000256" key="2">
    <source>
        <dbReference type="ARBA" id="ARBA00023125"/>
    </source>
</evidence>
<feature type="domain" description="HTH hxlR-type" evidence="4">
    <location>
        <begin position="21"/>
        <end position="120"/>
    </location>
</feature>
<keyword evidence="2" id="KW-0238">DNA-binding</keyword>